<name>D6SBB7_FINMA</name>
<organism evidence="2">
    <name type="scientific">Finegoldia magna ATCC 53516</name>
    <dbReference type="NCBI Taxonomy" id="525282"/>
    <lineage>
        <taxon>Bacteria</taxon>
        <taxon>Bacillati</taxon>
        <taxon>Bacillota</taxon>
        <taxon>Tissierellia</taxon>
        <taxon>Tissierellales</taxon>
        <taxon>Peptoniphilaceae</taxon>
        <taxon>Finegoldia</taxon>
    </lineage>
</organism>
<dbReference type="RefSeq" id="WP_002836714.1">
    <property type="nucleotide sequence ID" value="NZ_CM000955.1"/>
</dbReference>
<evidence type="ECO:0008006" key="3">
    <source>
        <dbReference type="Google" id="ProtNLM"/>
    </source>
</evidence>
<dbReference type="Pfam" id="PF10112">
    <property type="entry name" value="Halogen_Hydrol"/>
    <property type="match status" value="1"/>
</dbReference>
<dbReference type="AlphaFoldDB" id="D6SBB7"/>
<keyword evidence="1" id="KW-0812">Transmembrane</keyword>
<feature type="transmembrane region" description="Helical" evidence="1">
    <location>
        <begin position="107"/>
        <end position="128"/>
    </location>
</feature>
<reference evidence="2" key="1">
    <citation type="submission" date="2010-05" db="EMBL/GenBank/DDBJ databases">
        <authorList>
            <person name="Muzny D."/>
            <person name="Qin X."/>
            <person name="Buhay C."/>
            <person name="Dugan-Rocha S."/>
            <person name="Ding Y."/>
            <person name="Chen G."/>
            <person name="Hawes A."/>
            <person name="Holder M."/>
            <person name="Jhangiani S."/>
            <person name="Johnson A."/>
            <person name="Khan Z."/>
            <person name="Li Z."/>
            <person name="Liu W."/>
            <person name="Liu X."/>
            <person name="Perez L."/>
            <person name="Shen H."/>
            <person name="Wang Q."/>
            <person name="Watt J."/>
            <person name="Xi L."/>
            <person name="Xin Y."/>
            <person name="Zhou J."/>
            <person name="Deng J."/>
            <person name="Jiang H."/>
            <person name="Liu Y."/>
            <person name="Qu J."/>
            <person name="Song X.-Z."/>
            <person name="Zhang L."/>
            <person name="Villasana D."/>
            <person name="Johnson A."/>
            <person name="Liu J."/>
            <person name="Liyanage D."/>
            <person name="Lorensuhewa L."/>
            <person name="Robinson T."/>
            <person name="Song A."/>
            <person name="Song B.-B."/>
            <person name="Dinh H."/>
            <person name="Thornton R."/>
            <person name="Coyle M."/>
            <person name="Francisco L."/>
            <person name="Jackson L."/>
            <person name="Javaid M."/>
            <person name="Korchina V."/>
            <person name="Kovar C."/>
            <person name="Mata R."/>
            <person name="Mathew T."/>
            <person name="Ngo R."/>
            <person name="Nguyen L."/>
            <person name="Nguyen N."/>
            <person name="Okwuonu G."/>
            <person name="Ongeri F."/>
            <person name="Pham C."/>
            <person name="Simmons D."/>
            <person name="Wilczek-Boney K."/>
            <person name="Hale W."/>
            <person name="Jakkamsetti A."/>
            <person name="Pham P."/>
            <person name="Ruth R."/>
            <person name="San Lucas F."/>
            <person name="Warren J."/>
            <person name="Zhang J."/>
            <person name="Zhao Z."/>
            <person name="Zhou C."/>
            <person name="Zhu D."/>
            <person name="Lee S."/>
            <person name="Bess C."/>
            <person name="Blankenburg K."/>
            <person name="Forbes L."/>
            <person name="Fu Q."/>
            <person name="Gubbala S."/>
            <person name="Hirani K."/>
            <person name="Jayaseelan J.C."/>
            <person name="Lara F."/>
            <person name="Munidasa M."/>
            <person name="Palculict T."/>
            <person name="Patil S."/>
            <person name="Pu L.-L."/>
            <person name="Saada N."/>
            <person name="Tang L."/>
            <person name="Weissenberger G."/>
            <person name="Zhu Y."/>
            <person name="Hemphill L."/>
            <person name="Shang Y."/>
            <person name="Youmans B."/>
            <person name="Ayvaz T."/>
            <person name="Ross M."/>
            <person name="Santibanez J."/>
            <person name="Aqrawi P."/>
            <person name="Gross S."/>
            <person name="Joshi V."/>
            <person name="Fowler G."/>
            <person name="Nazareth L."/>
            <person name="Reid J."/>
            <person name="Worley K."/>
            <person name="Petrosino J."/>
            <person name="Highlander S."/>
            <person name="Gibbs R."/>
        </authorList>
    </citation>
    <scope>NUCLEOTIDE SEQUENCE [LARGE SCALE GENOMIC DNA]</scope>
    <source>
        <strain evidence="2">ATCC 53516</strain>
    </source>
</reference>
<dbReference type="STRING" id="525282.HMPREF0391_11739"/>
<dbReference type="EMBL" id="ACHM02000003">
    <property type="protein sequence ID" value="EFH92767.1"/>
    <property type="molecule type" value="Genomic_DNA"/>
</dbReference>
<evidence type="ECO:0000256" key="1">
    <source>
        <dbReference type="SAM" id="Phobius"/>
    </source>
</evidence>
<proteinExistence type="predicted"/>
<keyword evidence="1" id="KW-0472">Membrane</keyword>
<gene>
    <name evidence="2" type="ORF">HMPREF0391_11739</name>
</gene>
<dbReference type="Proteomes" id="UP000004063">
    <property type="component" value="Chromosome"/>
</dbReference>
<dbReference type="OrthoDB" id="9782052at2"/>
<accession>D6SBB7</accession>
<keyword evidence="1" id="KW-1133">Transmembrane helix</keyword>
<dbReference type="eggNOG" id="COG4915">
    <property type="taxonomic scope" value="Bacteria"/>
</dbReference>
<comment type="caution">
    <text evidence="2">The sequence shown here is derived from an EMBL/GenBank/DDBJ whole genome shotgun (WGS) entry which is preliminary data.</text>
</comment>
<dbReference type="HOGENOM" id="CLU_743234_0_0_9"/>
<sequence length="360" mass="41146">MKKNKLEEYIDSAISDNDFSKVGEIIEKSIDMALDLSKNGLNVVMNTFNIKPKPKQQNYLANKDPKLVTQKKINPKNYFALRNISYAIGAMTLFGSTVSLNHDFADMVAGVMTALGFGFVGFLSHIHASKLQRFLRYKTEIADNKILSVEDFASAVNLPVEKCSKELIYFINKRYFPQARVVENGHLFLLDRTSYDAYKAHYLDESKSEENQKEIESNRDITNYITITENLITSIKDFDFKQDVIKLKDLLVSINNQIQNDNSDVNGLNKFVDYYTPTAINLVKNYIQFENEKNDIISVEKSKNDIKNAIQNINKAFSKLLTDLYSDDILNINSEIEVMNTLLSQDGLIEKNTMFKRGAE</sequence>
<evidence type="ECO:0000313" key="2">
    <source>
        <dbReference type="EMBL" id="EFH92767.1"/>
    </source>
</evidence>
<feature type="transmembrane region" description="Helical" evidence="1">
    <location>
        <begin position="79"/>
        <end position="101"/>
    </location>
</feature>
<dbReference type="InterPro" id="IPR018770">
    <property type="entry name" value="ChloroindolylP_hydrolase"/>
</dbReference>
<protein>
    <recommendedName>
        <fullName evidence="3">5-bromo-4-chloroindolyl phosphate hydrolysis protein</fullName>
    </recommendedName>
</protein>